<reference evidence="2" key="1">
    <citation type="submission" date="2010-08" db="EMBL/GenBank/DDBJ databases">
        <authorList>
            <consortium name="Caenorhabditis japonica Sequencing Consortium"/>
            <person name="Wilson R.K."/>
        </authorList>
    </citation>
    <scope>NUCLEOTIDE SEQUENCE [LARGE SCALE GENOMIC DNA]</scope>
    <source>
        <strain evidence="2">DF5081</strain>
    </source>
</reference>
<evidence type="ECO:0000313" key="1">
    <source>
        <dbReference type="EnsemblMetazoa" id="CJA41576.1"/>
    </source>
</evidence>
<accession>A0A8R1EVU3</accession>
<organism evidence="1 2">
    <name type="scientific">Caenorhabditis japonica</name>
    <dbReference type="NCBI Taxonomy" id="281687"/>
    <lineage>
        <taxon>Eukaryota</taxon>
        <taxon>Metazoa</taxon>
        <taxon>Ecdysozoa</taxon>
        <taxon>Nematoda</taxon>
        <taxon>Chromadorea</taxon>
        <taxon>Rhabditida</taxon>
        <taxon>Rhabditina</taxon>
        <taxon>Rhabditomorpha</taxon>
        <taxon>Rhabditoidea</taxon>
        <taxon>Rhabditidae</taxon>
        <taxon>Peloderinae</taxon>
        <taxon>Caenorhabditis</taxon>
    </lineage>
</organism>
<keyword evidence="2" id="KW-1185">Reference proteome</keyword>
<proteinExistence type="predicted"/>
<dbReference type="Proteomes" id="UP000005237">
    <property type="component" value="Unassembled WGS sequence"/>
</dbReference>
<protein>
    <submittedName>
        <fullName evidence="1">Uncharacterized protein</fullName>
    </submittedName>
</protein>
<evidence type="ECO:0000313" key="2">
    <source>
        <dbReference type="Proteomes" id="UP000005237"/>
    </source>
</evidence>
<dbReference type="AlphaFoldDB" id="A0A8R1EVU3"/>
<reference evidence="1" key="2">
    <citation type="submission" date="2022-06" db="UniProtKB">
        <authorList>
            <consortium name="EnsemblMetazoa"/>
        </authorList>
    </citation>
    <scope>IDENTIFICATION</scope>
    <source>
        <strain evidence="1">DF5081</strain>
    </source>
</reference>
<sequence>MTHSFALPFDSQVSSRDQMTLALDLCNWFMQLVYRIGFHFCTVLEKPRLVRSASGRMSWTLDVVFTMFLVGFLTNCEIKNS</sequence>
<name>A0A8R1EVU3_CAEJA</name>
<dbReference type="EnsemblMetazoa" id="CJA41576.1">
    <property type="protein sequence ID" value="CJA41576.1"/>
    <property type="gene ID" value="WBGene00217424"/>
</dbReference>